<proteinExistence type="predicted"/>
<feature type="transmembrane region" description="Helical" evidence="1">
    <location>
        <begin position="37"/>
        <end position="58"/>
    </location>
</feature>
<evidence type="ECO:0000313" key="3">
    <source>
        <dbReference type="Proteomes" id="UP000184073"/>
    </source>
</evidence>
<accession>A0A1L9PNA3</accession>
<dbReference type="GeneID" id="63731615"/>
<keyword evidence="3" id="KW-1185">Reference proteome</keyword>
<dbReference type="RefSeq" id="XP_040668766.1">
    <property type="nucleotide sequence ID" value="XM_040816104.1"/>
</dbReference>
<reference evidence="3" key="1">
    <citation type="journal article" date="2017" name="Genome Biol.">
        <title>Comparative genomics reveals high biological diversity and specific adaptations in the industrially and medically important fungal genus Aspergillus.</title>
        <authorList>
            <person name="de Vries R.P."/>
            <person name="Riley R."/>
            <person name="Wiebenga A."/>
            <person name="Aguilar-Osorio G."/>
            <person name="Amillis S."/>
            <person name="Uchima C.A."/>
            <person name="Anderluh G."/>
            <person name="Asadollahi M."/>
            <person name="Askin M."/>
            <person name="Barry K."/>
            <person name="Battaglia E."/>
            <person name="Bayram O."/>
            <person name="Benocci T."/>
            <person name="Braus-Stromeyer S.A."/>
            <person name="Caldana C."/>
            <person name="Canovas D."/>
            <person name="Cerqueira G.C."/>
            <person name="Chen F."/>
            <person name="Chen W."/>
            <person name="Choi C."/>
            <person name="Clum A."/>
            <person name="Dos Santos R.A."/>
            <person name="Damasio A.R."/>
            <person name="Diallinas G."/>
            <person name="Emri T."/>
            <person name="Fekete E."/>
            <person name="Flipphi M."/>
            <person name="Freyberg S."/>
            <person name="Gallo A."/>
            <person name="Gournas C."/>
            <person name="Habgood R."/>
            <person name="Hainaut M."/>
            <person name="Harispe M.L."/>
            <person name="Henrissat B."/>
            <person name="Hilden K.S."/>
            <person name="Hope R."/>
            <person name="Hossain A."/>
            <person name="Karabika E."/>
            <person name="Karaffa L."/>
            <person name="Karanyi Z."/>
            <person name="Krasevec N."/>
            <person name="Kuo A."/>
            <person name="Kusch H."/>
            <person name="LaButti K."/>
            <person name="Lagendijk E.L."/>
            <person name="Lapidus A."/>
            <person name="Levasseur A."/>
            <person name="Lindquist E."/>
            <person name="Lipzen A."/>
            <person name="Logrieco A.F."/>
            <person name="MacCabe A."/>
            <person name="Maekelae M.R."/>
            <person name="Malavazi I."/>
            <person name="Melin P."/>
            <person name="Meyer V."/>
            <person name="Mielnichuk N."/>
            <person name="Miskei M."/>
            <person name="Molnar A.P."/>
            <person name="Mule G."/>
            <person name="Ngan C.Y."/>
            <person name="Orejas M."/>
            <person name="Orosz E."/>
            <person name="Ouedraogo J.P."/>
            <person name="Overkamp K.M."/>
            <person name="Park H.-S."/>
            <person name="Perrone G."/>
            <person name="Piumi F."/>
            <person name="Punt P.J."/>
            <person name="Ram A.F."/>
            <person name="Ramon A."/>
            <person name="Rauscher S."/>
            <person name="Record E."/>
            <person name="Riano-Pachon D.M."/>
            <person name="Robert V."/>
            <person name="Roehrig J."/>
            <person name="Ruller R."/>
            <person name="Salamov A."/>
            <person name="Salih N.S."/>
            <person name="Samson R.A."/>
            <person name="Sandor E."/>
            <person name="Sanguinetti M."/>
            <person name="Schuetze T."/>
            <person name="Sepcic K."/>
            <person name="Shelest E."/>
            <person name="Sherlock G."/>
            <person name="Sophianopoulou V."/>
            <person name="Squina F.M."/>
            <person name="Sun H."/>
            <person name="Susca A."/>
            <person name="Todd R.B."/>
            <person name="Tsang A."/>
            <person name="Unkles S.E."/>
            <person name="van de Wiele N."/>
            <person name="van Rossen-Uffink D."/>
            <person name="Oliveira J.V."/>
            <person name="Vesth T.C."/>
            <person name="Visser J."/>
            <person name="Yu J.-H."/>
            <person name="Zhou M."/>
            <person name="Andersen M.R."/>
            <person name="Archer D.B."/>
            <person name="Baker S.E."/>
            <person name="Benoit I."/>
            <person name="Brakhage A.A."/>
            <person name="Braus G.H."/>
            <person name="Fischer R."/>
            <person name="Frisvad J.C."/>
            <person name="Goldman G.H."/>
            <person name="Houbraken J."/>
            <person name="Oakley B."/>
            <person name="Pocsi I."/>
            <person name="Scazzocchio C."/>
            <person name="Seiboth B."/>
            <person name="vanKuyk P.A."/>
            <person name="Wortman J."/>
            <person name="Dyer P.S."/>
            <person name="Grigoriev I.V."/>
        </authorList>
    </citation>
    <scope>NUCLEOTIDE SEQUENCE [LARGE SCALE GENOMIC DNA]</scope>
    <source>
        <strain evidence="3">CBS 583.65</strain>
    </source>
</reference>
<dbReference type="EMBL" id="KV878130">
    <property type="protein sequence ID" value="OJJ03004.1"/>
    <property type="molecule type" value="Genomic_DNA"/>
</dbReference>
<dbReference type="AlphaFoldDB" id="A0A1L9PNA3"/>
<keyword evidence="1" id="KW-1133">Transmembrane helix</keyword>
<evidence type="ECO:0000256" key="1">
    <source>
        <dbReference type="SAM" id="Phobius"/>
    </source>
</evidence>
<dbReference type="Proteomes" id="UP000184073">
    <property type="component" value="Unassembled WGS sequence"/>
</dbReference>
<dbReference type="VEuPathDB" id="FungiDB:ASPVEDRAFT_712569"/>
<organism evidence="2 3">
    <name type="scientific">Aspergillus versicolor CBS 583.65</name>
    <dbReference type="NCBI Taxonomy" id="1036611"/>
    <lineage>
        <taxon>Eukaryota</taxon>
        <taxon>Fungi</taxon>
        <taxon>Dikarya</taxon>
        <taxon>Ascomycota</taxon>
        <taxon>Pezizomycotina</taxon>
        <taxon>Eurotiomycetes</taxon>
        <taxon>Eurotiomycetidae</taxon>
        <taxon>Eurotiales</taxon>
        <taxon>Aspergillaceae</taxon>
        <taxon>Aspergillus</taxon>
        <taxon>Aspergillus subgen. Nidulantes</taxon>
    </lineage>
</organism>
<keyword evidence="1" id="KW-0472">Membrane</keyword>
<keyword evidence="1" id="KW-0812">Transmembrane</keyword>
<gene>
    <name evidence="2" type="ORF">ASPVEDRAFT_712569</name>
</gene>
<protein>
    <submittedName>
        <fullName evidence="2">Uncharacterized protein</fullName>
    </submittedName>
</protein>
<name>A0A1L9PNA3_ASPVE</name>
<sequence length="70" mass="8057">MAGVDEEVGCKWRSSFTHGARNGNESSRIFFRSVRTFLQFVMGTLHVLVRAYLMAIVIRSSPWPRKSRIL</sequence>
<evidence type="ECO:0000313" key="2">
    <source>
        <dbReference type="EMBL" id="OJJ03004.1"/>
    </source>
</evidence>